<dbReference type="KEGG" id="scyp:JYB88_02265"/>
<sequence length="356" mass="39565">MKFNLVLPLLCGLSLLGCDSPKPHDDTPFQLVENFQMGESLVVRSLALEPKEKSLWVGSSVGVSEVNYVTGELQRTFNRDHGLANEYVFAINVAPDGTKWFGTNAGGMSRFKDGEWKTFFPLHGLADYWIYSFANHPDGSLWIGTWAGANRLDPKTEKFETYVEQLINEWVYGIAVDKKGDIWFGTEGGVTHYDGKNWQSWDHKDGLGAANDSNLPYSTNTGLGTRSRHDLGVFSGGQATYNPSYVFSILVDNRDQSIWAGTWGGGVGHLVDGKWHNLDESQGLQGTIVYAIAQDQDGALWFGTEKGLSRFDGEHWQYFHKGTGMINNNVYAIAITPENDVWVGTQGGVTHLRRNK</sequence>
<dbReference type="AlphaFoldDB" id="A0A975AKL8"/>
<dbReference type="InterPro" id="IPR015943">
    <property type="entry name" value="WD40/YVTN_repeat-like_dom_sf"/>
</dbReference>
<evidence type="ECO:0000313" key="1">
    <source>
        <dbReference type="EMBL" id="QSX30507.1"/>
    </source>
</evidence>
<protein>
    <submittedName>
        <fullName evidence="1">Uncharacterized protein</fullName>
    </submittedName>
</protein>
<dbReference type="EMBL" id="CP071504">
    <property type="protein sequence ID" value="QSX30507.1"/>
    <property type="molecule type" value="Genomic_DNA"/>
</dbReference>
<dbReference type="SUPFAM" id="SSF63829">
    <property type="entry name" value="Calcium-dependent phosphotriesterase"/>
    <property type="match status" value="2"/>
</dbReference>
<organism evidence="1 2">
    <name type="scientific">Shewanella cyperi</name>
    <dbReference type="NCBI Taxonomy" id="2814292"/>
    <lineage>
        <taxon>Bacteria</taxon>
        <taxon>Pseudomonadati</taxon>
        <taxon>Pseudomonadota</taxon>
        <taxon>Gammaproteobacteria</taxon>
        <taxon>Alteromonadales</taxon>
        <taxon>Shewanellaceae</taxon>
        <taxon>Shewanella</taxon>
    </lineage>
</organism>
<proteinExistence type="predicted"/>
<dbReference type="RefSeq" id="WP_207325343.1">
    <property type="nucleotide sequence ID" value="NZ_CP071504.1"/>
</dbReference>
<dbReference type="Gene3D" id="2.130.10.10">
    <property type="entry name" value="YVTN repeat-like/Quinoprotein amine dehydrogenase"/>
    <property type="match status" value="2"/>
</dbReference>
<keyword evidence="2" id="KW-1185">Reference proteome</keyword>
<dbReference type="PROSITE" id="PS51257">
    <property type="entry name" value="PROKAR_LIPOPROTEIN"/>
    <property type="match status" value="1"/>
</dbReference>
<reference evidence="1 2" key="1">
    <citation type="submission" date="2021-03" db="EMBL/GenBank/DDBJ databases">
        <title>Novel species identification of genus Shewanella.</title>
        <authorList>
            <person name="Liu G."/>
            <person name="Zhang Q."/>
        </authorList>
    </citation>
    <scope>NUCLEOTIDE SEQUENCE [LARGE SCALE GENOMIC DNA]</scope>
    <source>
        <strain evidence="1 2">FJAT-53726</strain>
    </source>
</reference>
<dbReference type="Proteomes" id="UP000663281">
    <property type="component" value="Chromosome"/>
</dbReference>
<dbReference type="InterPro" id="IPR011110">
    <property type="entry name" value="Reg_prop"/>
</dbReference>
<accession>A0A975AKL8</accession>
<name>A0A975AKL8_9GAMM</name>
<evidence type="ECO:0000313" key="2">
    <source>
        <dbReference type="Proteomes" id="UP000663281"/>
    </source>
</evidence>
<dbReference type="Pfam" id="PF07494">
    <property type="entry name" value="Reg_prop"/>
    <property type="match status" value="4"/>
</dbReference>
<gene>
    <name evidence="1" type="ORF">JYB88_02265</name>
</gene>